<dbReference type="AlphaFoldDB" id="A0A8J7WSZ9"/>
<dbReference type="InterPro" id="IPR017853">
    <property type="entry name" value="GH"/>
</dbReference>
<dbReference type="Pfam" id="PF02837">
    <property type="entry name" value="Glyco_hydro_2_N"/>
    <property type="match status" value="1"/>
</dbReference>
<dbReference type="InterPro" id="IPR006102">
    <property type="entry name" value="Ig-like_GH2"/>
</dbReference>
<dbReference type="Pfam" id="PF02836">
    <property type="entry name" value="Glyco_hydro_2_C"/>
    <property type="match status" value="1"/>
</dbReference>
<protein>
    <submittedName>
        <fullName evidence="4">RICIN domain-containing protein</fullName>
    </submittedName>
</protein>
<dbReference type="PANTHER" id="PTHR42732">
    <property type="entry name" value="BETA-GALACTOSIDASE"/>
    <property type="match status" value="1"/>
</dbReference>
<dbReference type="InterPro" id="IPR008979">
    <property type="entry name" value="Galactose-bd-like_sf"/>
</dbReference>
<keyword evidence="2" id="KW-0732">Signal</keyword>
<dbReference type="SUPFAM" id="SSF51445">
    <property type="entry name" value="(Trans)glycosidases"/>
    <property type="match status" value="1"/>
</dbReference>
<feature type="chain" id="PRO_5035245503" evidence="2">
    <location>
        <begin position="19"/>
        <end position="883"/>
    </location>
</feature>
<feature type="signal peptide" evidence="2">
    <location>
        <begin position="1"/>
        <end position="18"/>
    </location>
</feature>
<dbReference type="InterPro" id="IPR000772">
    <property type="entry name" value="Ricin_B_lectin"/>
</dbReference>
<dbReference type="Pfam" id="PF00703">
    <property type="entry name" value="Glyco_hydro_2"/>
    <property type="match status" value="1"/>
</dbReference>
<dbReference type="InterPro" id="IPR013783">
    <property type="entry name" value="Ig-like_fold"/>
</dbReference>
<dbReference type="PROSITE" id="PS50231">
    <property type="entry name" value="RICIN_B_LECTIN"/>
    <property type="match status" value="1"/>
</dbReference>
<comment type="similarity">
    <text evidence="1">Belongs to the glycosyl hydrolase 2 family.</text>
</comment>
<evidence type="ECO:0000256" key="2">
    <source>
        <dbReference type="SAM" id="SignalP"/>
    </source>
</evidence>
<dbReference type="Proteomes" id="UP000677913">
    <property type="component" value="Unassembled WGS sequence"/>
</dbReference>
<evidence type="ECO:0000313" key="4">
    <source>
        <dbReference type="EMBL" id="MBS2965594.1"/>
    </source>
</evidence>
<dbReference type="Gene3D" id="2.60.120.260">
    <property type="entry name" value="Galactose-binding domain-like"/>
    <property type="match status" value="1"/>
</dbReference>
<name>A0A8J7WSZ9_9ACTN</name>
<dbReference type="InterPro" id="IPR051913">
    <property type="entry name" value="GH2_Domain-Containing"/>
</dbReference>
<comment type="caution">
    <text evidence="4">The sequence shown here is derived from an EMBL/GenBank/DDBJ whole genome shotgun (WGS) entry which is preliminary data.</text>
</comment>
<dbReference type="GO" id="GO:0005975">
    <property type="term" value="P:carbohydrate metabolic process"/>
    <property type="evidence" value="ECO:0007669"/>
    <property type="project" value="InterPro"/>
</dbReference>
<evidence type="ECO:0000256" key="1">
    <source>
        <dbReference type="ARBA" id="ARBA00007401"/>
    </source>
</evidence>
<organism evidence="4 5">
    <name type="scientific">Actinocrinis puniceicyclus</name>
    <dbReference type="NCBI Taxonomy" id="977794"/>
    <lineage>
        <taxon>Bacteria</taxon>
        <taxon>Bacillati</taxon>
        <taxon>Actinomycetota</taxon>
        <taxon>Actinomycetes</taxon>
        <taxon>Catenulisporales</taxon>
        <taxon>Actinospicaceae</taxon>
        <taxon>Actinocrinis</taxon>
    </lineage>
</organism>
<dbReference type="PANTHER" id="PTHR42732:SF1">
    <property type="entry name" value="BETA-MANNOSIDASE"/>
    <property type="match status" value="1"/>
</dbReference>
<dbReference type="SUPFAM" id="SSF49785">
    <property type="entry name" value="Galactose-binding domain-like"/>
    <property type="match status" value="1"/>
</dbReference>
<sequence>MAVAALVAAGLAAGPATAAPRSASSTASTASVPAAAASGVDGFTAGDAAVASVDLSGSWSFTPAGQGTTSITVPGGGWYKQGFTSVSEAVYSRTITVPDSGQPQSVWIEFGAVNHQATLSVDGQVVATQTTAFTPSNFDITPYAAPGTTHTISVDVKGRNALKNPSNGKYLVPDAAEWSEAVPQGIYRSAFLRVYPAVYVSDAFVRTSVANQTLSYDVSVTNTSGSSRSVTLTGSLASDNGASFSYPTLPSATVTVAAHSTAKVTVGPVAWNLGTSSYWWPNVPYRSGYRAQLHDLAVHAATDDGHTSDATYRFGFREFTQNGAYYYLNGIRANLRGDNLQGADYDRINNGGEGDAYDTLPGFLPPSGTNAGWPQAVDNLQRLNYNVVRIHQEPASPYMLDVADQMGLMIIDETAIRGGGGQDFSAGHDNMVNHARALVLRDRNHPAIIRWSQANEPNLGGGDSGQFEQDLYAAVNGNDGTRPISVDVGPGASPNQYPSMTYANFNILPHYLDGTGNYGEQLWSGTGRPVGEGEYIWPACSTKQGFEWFATATAAKRGKDASDLRPYTLLSGWAGFVPGVRTTDFTTEEGRHPLYGADNLADPWSNPQIQRIQDGFNPIAAIDLPYWSASGKSDSNGDFPLPQAVTSYSSGSTVTRNVTVFNDDFSNTSVGFTWTAYLNQVGGTVVASGNTTLTVPLGSRVTQPVTFTAPASGSRIYLVLSTAKGGTTTFTDSAEYFNLGGGSSGGPTPGTYHIVNRNSGKPLAISGNSTADGAKAVQQTGGAAWTVSALSDGAFTLTYTVSGKVLDVNGGSSTAGLQLQQWTSNGGTNQQWYLKPTGDGYYTIVSHDSGLVADVYGRSTSDGAQVVQWTANGGTNQEWQLAP</sequence>
<dbReference type="Gene3D" id="2.60.40.10">
    <property type="entry name" value="Immunoglobulins"/>
    <property type="match status" value="1"/>
</dbReference>
<dbReference type="SUPFAM" id="SSF50370">
    <property type="entry name" value="Ricin B-like lectins"/>
    <property type="match status" value="1"/>
</dbReference>
<proteinExistence type="inferred from homology"/>
<gene>
    <name evidence="4" type="ORF">KGA66_21265</name>
</gene>
<dbReference type="Gene3D" id="3.20.20.80">
    <property type="entry name" value="Glycosidases"/>
    <property type="match status" value="1"/>
</dbReference>
<accession>A0A8J7WSZ9</accession>
<evidence type="ECO:0000259" key="3">
    <source>
        <dbReference type="SMART" id="SM00458"/>
    </source>
</evidence>
<dbReference type="InterPro" id="IPR006103">
    <property type="entry name" value="Glyco_hydro_2_cat"/>
</dbReference>
<keyword evidence="5" id="KW-1185">Reference proteome</keyword>
<evidence type="ECO:0000313" key="5">
    <source>
        <dbReference type="Proteomes" id="UP000677913"/>
    </source>
</evidence>
<feature type="domain" description="Ricin B lectin" evidence="3">
    <location>
        <begin position="749"/>
        <end position="882"/>
    </location>
</feature>
<reference evidence="4" key="1">
    <citation type="submission" date="2021-04" db="EMBL/GenBank/DDBJ databases">
        <title>Genome based classification of Actinospica acidithermotolerans sp. nov., an actinobacterium isolated from an Indonesian hot spring.</title>
        <authorList>
            <person name="Kusuma A.B."/>
            <person name="Putra K.E."/>
            <person name="Nafisah S."/>
            <person name="Loh J."/>
            <person name="Nouioui I."/>
            <person name="Goodfellow M."/>
        </authorList>
    </citation>
    <scope>NUCLEOTIDE SEQUENCE</scope>
    <source>
        <strain evidence="4">DSM 45618</strain>
    </source>
</reference>
<dbReference type="GO" id="GO:0004553">
    <property type="term" value="F:hydrolase activity, hydrolyzing O-glycosyl compounds"/>
    <property type="evidence" value="ECO:0007669"/>
    <property type="project" value="InterPro"/>
</dbReference>
<dbReference type="Pfam" id="PF14200">
    <property type="entry name" value="RicinB_lectin_2"/>
    <property type="match status" value="1"/>
</dbReference>
<dbReference type="EMBL" id="JAGSXH010000091">
    <property type="protein sequence ID" value="MBS2965594.1"/>
    <property type="molecule type" value="Genomic_DNA"/>
</dbReference>
<dbReference type="InterPro" id="IPR035992">
    <property type="entry name" value="Ricin_B-like_lectins"/>
</dbReference>
<dbReference type="Gene3D" id="2.80.10.50">
    <property type="match status" value="3"/>
</dbReference>
<dbReference type="SMART" id="SM00458">
    <property type="entry name" value="RICIN"/>
    <property type="match status" value="1"/>
</dbReference>
<dbReference type="InterPro" id="IPR006104">
    <property type="entry name" value="Glyco_hydro_2_N"/>
</dbReference>